<evidence type="ECO:0000256" key="4">
    <source>
        <dbReference type="ARBA" id="ARBA00022692"/>
    </source>
</evidence>
<evidence type="ECO:0000256" key="2">
    <source>
        <dbReference type="ARBA" id="ARBA00022448"/>
    </source>
</evidence>
<feature type="transmembrane region" description="Helical" evidence="7">
    <location>
        <begin position="153"/>
        <end position="171"/>
    </location>
</feature>
<sequence>MMNSEAQKKPVYISQIVIKILSYAVLICGCLMVLIPIVVILLGAFKDSKEFANSGVFEMPKSFAFDNFKTAFFEGKVMRGLFNTFIIIVISCFGTILTGTMTAFIIQRFDSKMTRLIKGAFLLATLLPNISMQVTVFQIISKMGLYNTMAAPIILYVGTDIISIYIFMQFLSQIPVSLDESGIMDGASYPRIYFSIILPNLKPAIATVLIIKFVSIYNDFYTPQLYMQDESLLVVSTVLYKYISSTKIQWEVVFSGIILCIIPTLLIFLFLQKYIYSGLVSGAVKE</sequence>
<comment type="similarity">
    <text evidence="7">Belongs to the binding-protein-dependent transport system permease family.</text>
</comment>
<feature type="transmembrane region" description="Helical" evidence="7">
    <location>
        <begin position="119"/>
        <end position="141"/>
    </location>
</feature>
<dbReference type="GO" id="GO:0055085">
    <property type="term" value="P:transmembrane transport"/>
    <property type="evidence" value="ECO:0007669"/>
    <property type="project" value="InterPro"/>
</dbReference>
<evidence type="ECO:0000313" key="9">
    <source>
        <dbReference type="EMBL" id="EGC04809.1"/>
    </source>
</evidence>
<accession>E9S7C0</accession>
<feature type="domain" description="ABC transmembrane type-1" evidence="8">
    <location>
        <begin position="81"/>
        <end position="271"/>
    </location>
</feature>
<dbReference type="PANTHER" id="PTHR43744:SF3">
    <property type="entry name" value="LACTOSE TRANSPORT SYSTEM PERMEASE PROTEIN LACG"/>
    <property type="match status" value="1"/>
</dbReference>
<feature type="transmembrane region" description="Helical" evidence="7">
    <location>
        <begin position="85"/>
        <end position="107"/>
    </location>
</feature>
<feature type="transmembrane region" description="Helical" evidence="7">
    <location>
        <begin position="252"/>
        <end position="271"/>
    </location>
</feature>
<dbReference type="PROSITE" id="PS50928">
    <property type="entry name" value="ABC_TM1"/>
    <property type="match status" value="1"/>
</dbReference>
<proteinExistence type="inferred from homology"/>
<dbReference type="SUPFAM" id="SSF161098">
    <property type="entry name" value="MetI-like"/>
    <property type="match status" value="1"/>
</dbReference>
<dbReference type="InterPro" id="IPR000515">
    <property type="entry name" value="MetI-like"/>
</dbReference>
<dbReference type="AlphaFoldDB" id="E9S7C0"/>
<dbReference type="Gene3D" id="1.10.3720.10">
    <property type="entry name" value="MetI-like"/>
    <property type="match status" value="1"/>
</dbReference>
<keyword evidence="2 7" id="KW-0813">Transport</keyword>
<dbReference type="Proteomes" id="UP000004259">
    <property type="component" value="Unassembled WGS sequence"/>
</dbReference>
<protein>
    <submittedName>
        <fullName evidence="9">ABC transporter, permease protein</fullName>
    </submittedName>
</protein>
<keyword evidence="10" id="KW-1185">Reference proteome</keyword>
<dbReference type="CDD" id="cd06261">
    <property type="entry name" value="TM_PBP2"/>
    <property type="match status" value="1"/>
</dbReference>
<evidence type="ECO:0000256" key="6">
    <source>
        <dbReference type="ARBA" id="ARBA00023136"/>
    </source>
</evidence>
<dbReference type="eggNOG" id="COG0395">
    <property type="taxonomic scope" value="Bacteria"/>
</dbReference>
<keyword evidence="5 7" id="KW-1133">Transmembrane helix</keyword>
<evidence type="ECO:0000259" key="8">
    <source>
        <dbReference type="PROSITE" id="PS50928"/>
    </source>
</evidence>
<dbReference type="EMBL" id="ADKM02000008">
    <property type="protein sequence ID" value="EGC04809.1"/>
    <property type="molecule type" value="Genomic_DNA"/>
</dbReference>
<evidence type="ECO:0000256" key="1">
    <source>
        <dbReference type="ARBA" id="ARBA00004651"/>
    </source>
</evidence>
<dbReference type="GO" id="GO:0005886">
    <property type="term" value="C:plasma membrane"/>
    <property type="evidence" value="ECO:0007669"/>
    <property type="project" value="UniProtKB-SubCell"/>
</dbReference>
<evidence type="ECO:0000313" key="10">
    <source>
        <dbReference type="Proteomes" id="UP000004259"/>
    </source>
</evidence>
<dbReference type="InterPro" id="IPR035906">
    <property type="entry name" value="MetI-like_sf"/>
</dbReference>
<comment type="subcellular location">
    <subcellularLocation>
        <location evidence="1 7">Cell membrane</location>
        <topology evidence="1 7">Multi-pass membrane protein</topology>
    </subcellularLocation>
</comment>
<keyword evidence="4 7" id="KW-0812">Transmembrane</keyword>
<name>E9S7C0_RUMAL</name>
<dbReference type="RefSeq" id="WP_002846836.1">
    <property type="nucleotide sequence ID" value="NZ_ADKM02000008.1"/>
</dbReference>
<dbReference type="STRING" id="246199.CUS_6131"/>
<evidence type="ECO:0000256" key="5">
    <source>
        <dbReference type="ARBA" id="ARBA00022989"/>
    </source>
</evidence>
<dbReference type="PANTHER" id="PTHR43744">
    <property type="entry name" value="ABC TRANSPORTER PERMEASE PROTEIN MG189-RELATED-RELATED"/>
    <property type="match status" value="1"/>
</dbReference>
<reference evidence="9 10" key="1">
    <citation type="submission" date="2011-02" db="EMBL/GenBank/DDBJ databases">
        <authorList>
            <person name="Nelson K.E."/>
            <person name="Sutton G."/>
            <person name="Torralba M."/>
            <person name="Durkin S."/>
            <person name="Harkins D."/>
            <person name="Montgomery R."/>
            <person name="Ziemer C."/>
            <person name="Klaassens E."/>
            <person name="Ocuiv P."/>
            <person name="Morrison M."/>
        </authorList>
    </citation>
    <scope>NUCLEOTIDE SEQUENCE [LARGE SCALE GENOMIC DNA]</scope>
    <source>
        <strain evidence="9 10">8</strain>
    </source>
</reference>
<gene>
    <name evidence="9" type="ORF">CUS_6131</name>
</gene>
<evidence type="ECO:0000256" key="3">
    <source>
        <dbReference type="ARBA" id="ARBA00022475"/>
    </source>
</evidence>
<evidence type="ECO:0000256" key="7">
    <source>
        <dbReference type="RuleBase" id="RU363032"/>
    </source>
</evidence>
<comment type="caution">
    <text evidence="9">The sequence shown here is derived from an EMBL/GenBank/DDBJ whole genome shotgun (WGS) entry which is preliminary data.</text>
</comment>
<dbReference type="Pfam" id="PF00528">
    <property type="entry name" value="BPD_transp_1"/>
    <property type="match status" value="1"/>
</dbReference>
<keyword evidence="6 7" id="KW-0472">Membrane</keyword>
<organism evidence="9 10">
    <name type="scientific">Ruminococcus albus 8</name>
    <dbReference type="NCBI Taxonomy" id="246199"/>
    <lineage>
        <taxon>Bacteria</taxon>
        <taxon>Bacillati</taxon>
        <taxon>Bacillota</taxon>
        <taxon>Clostridia</taxon>
        <taxon>Eubacteriales</taxon>
        <taxon>Oscillospiraceae</taxon>
        <taxon>Ruminococcus</taxon>
    </lineage>
</organism>
<feature type="transmembrane region" description="Helical" evidence="7">
    <location>
        <begin position="20"/>
        <end position="45"/>
    </location>
</feature>
<feature type="transmembrane region" description="Helical" evidence="7">
    <location>
        <begin position="192"/>
        <end position="217"/>
    </location>
</feature>
<keyword evidence="3" id="KW-1003">Cell membrane</keyword>